<name>A0A2G8L989_STIJA</name>
<feature type="domain" description="CAP-Gly" evidence="2">
    <location>
        <begin position="157"/>
        <end position="199"/>
    </location>
</feature>
<gene>
    <name evidence="3" type="ORF">BSL78_06288</name>
</gene>
<evidence type="ECO:0000313" key="3">
    <source>
        <dbReference type="EMBL" id="PIK56819.1"/>
    </source>
</evidence>
<dbReference type="Gene3D" id="2.30.30.190">
    <property type="entry name" value="CAP Gly-rich-like domain"/>
    <property type="match status" value="1"/>
</dbReference>
<dbReference type="Proteomes" id="UP000230750">
    <property type="component" value="Unassembled WGS sequence"/>
</dbReference>
<dbReference type="SMART" id="SM01052">
    <property type="entry name" value="CAP_GLY"/>
    <property type="match status" value="1"/>
</dbReference>
<organism evidence="3 4">
    <name type="scientific">Stichopus japonicus</name>
    <name type="common">Sea cucumber</name>
    <dbReference type="NCBI Taxonomy" id="307972"/>
    <lineage>
        <taxon>Eukaryota</taxon>
        <taxon>Metazoa</taxon>
        <taxon>Echinodermata</taxon>
        <taxon>Eleutherozoa</taxon>
        <taxon>Echinozoa</taxon>
        <taxon>Holothuroidea</taxon>
        <taxon>Aspidochirotacea</taxon>
        <taxon>Aspidochirotida</taxon>
        <taxon>Stichopodidae</taxon>
        <taxon>Apostichopus</taxon>
    </lineage>
</organism>
<dbReference type="InterPro" id="IPR000938">
    <property type="entry name" value="CAP-Gly_domain"/>
</dbReference>
<dbReference type="OrthoDB" id="2130750at2759"/>
<dbReference type="SUPFAM" id="SSF74924">
    <property type="entry name" value="Cap-Gly domain"/>
    <property type="match status" value="1"/>
</dbReference>
<comment type="caution">
    <text evidence="3">The sequence shown here is derived from an EMBL/GenBank/DDBJ whole genome shotgun (WGS) entry which is preliminary data.</text>
</comment>
<sequence>MADHCQSLPASLWEETYKLHPWYILIKDDVPRVDYRSVFPKCAEKGELYYYDASSQTSTKSYREKESKSKKVIMTAVCSTRLQVQWSPHIFAPLNDKEKELLEAIPSTKQRFVTYNDQKDYLLFGAQLQINDPVQLCAGALRVPTANDVHGKLKYIGPLKGQKGTMFGIHLSTNYGDCNGTHRSTNYFKCDSLYGIFLPINKLVPLRKSDKLTQQETTKKVKHCRAAALGTEDVPQPTMLKIGVTVEIKTILQDSPQKKTLVKGTIVNMAVFEGNTLFAVELDGFKKPAVNTNGFYKGKAFFALKNPKYTVTVEQSAIRQIHSSLTSGKEEVDAERDYNGKEQFDDERRTMSYNFERGTNQFDDLQSFSSIDIKVPPKTGKWDETAGETPSKVKGKSARKSEDQEDENNIMLPASSNMVKILPSSMNMNEHHFVTNSRLKGGTSWPSDNHQHDGKPPDGSKGFISNFRSMWKSPGTITQLSDTTENTKSHRHRLVKLNKKLILL</sequence>
<evidence type="ECO:0000256" key="1">
    <source>
        <dbReference type="SAM" id="MobiDB-lite"/>
    </source>
</evidence>
<dbReference type="InterPro" id="IPR036859">
    <property type="entry name" value="CAP-Gly_dom_sf"/>
</dbReference>
<reference evidence="3 4" key="1">
    <citation type="journal article" date="2017" name="PLoS Biol.">
        <title>The sea cucumber genome provides insights into morphological evolution and visceral regeneration.</title>
        <authorList>
            <person name="Zhang X."/>
            <person name="Sun L."/>
            <person name="Yuan J."/>
            <person name="Sun Y."/>
            <person name="Gao Y."/>
            <person name="Zhang L."/>
            <person name="Li S."/>
            <person name="Dai H."/>
            <person name="Hamel J.F."/>
            <person name="Liu C."/>
            <person name="Yu Y."/>
            <person name="Liu S."/>
            <person name="Lin W."/>
            <person name="Guo K."/>
            <person name="Jin S."/>
            <person name="Xu P."/>
            <person name="Storey K.B."/>
            <person name="Huan P."/>
            <person name="Zhang T."/>
            <person name="Zhou Y."/>
            <person name="Zhang J."/>
            <person name="Lin C."/>
            <person name="Li X."/>
            <person name="Xing L."/>
            <person name="Huo D."/>
            <person name="Sun M."/>
            <person name="Wang L."/>
            <person name="Mercier A."/>
            <person name="Li F."/>
            <person name="Yang H."/>
            <person name="Xiang J."/>
        </authorList>
    </citation>
    <scope>NUCLEOTIDE SEQUENCE [LARGE SCALE GENOMIC DNA]</scope>
    <source>
        <strain evidence="3">Shaxun</strain>
        <tissue evidence="3">Muscle</tissue>
    </source>
</reference>
<dbReference type="STRING" id="307972.A0A2G8L989"/>
<accession>A0A2G8L989</accession>
<feature type="compositionally biased region" description="Basic and acidic residues" evidence="1">
    <location>
        <begin position="449"/>
        <end position="458"/>
    </location>
</feature>
<proteinExistence type="predicted"/>
<feature type="compositionally biased region" description="Polar residues" evidence="1">
    <location>
        <begin position="437"/>
        <end position="448"/>
    </location>
</feature>
<feature type="region of interest" description="Disordered" evidence="1">
    <location>
        <begin position="437"/>
        <end position="468"/>
    </location>
</feature>
<dbReference type="Pfam" id="PF01302">
    <property type="entry name" value="CAP_GLY"/>
    <property type="match status" value="1"/>
</dbReference>
<protein>
    <recommendedName>
        <fullName evidence="2">CAP-Gly domain-containing protein</fullName>
    </recommendedName>
</protein>
<keyword evidence="4" id="KW-1185">Reference proteome</keyword>
<evidence type="ECO:0000259" key="2">
    <source>
        <dbReference type="PROSITE" id="PS50245"/>
    </source>
</evidence>
<evidence type="ECO:0000313" key="4">
    <source>
        <dbReference type="Proteomes" id="UP000230750"/>
    </source>
</evidence>
<dbReference type="EMBL" id="MRZV01000163">
    <property type="protein sequence ID" value="PIK56819.1"/>
    <property type="molecule type" value="Genomic_DNA"/>
</dbReference>
<dbReference type="AlphaFoldDB" id="A0A2G8L989"/>
<dbReference type="PROSITE" id="PS50245">
    <property type="entry name" value="CAP_GLY_2"/>
    <property type="match status" value="1"/>
</dbReference>
<feature type="region of interest" description="Disordered" evidence="1">
    <location>
        <begin position="376"/>
        <end position="409"/>
    </location>
</feature>